<dbReference type="InterPro" id="IPR011109">
    <property type="entry name" value="DNA_bind_recombinase_dom"/>
</dbReference>
<dbReference type="RefSeq" id="WP_118863355.1">
    <property type="nucleotide sequence ID" value="NZ_QWLV01000002.1"/>
</dbReference>
<dbReference type="SUPFAM" id="SSF53041">
    <property type="entry name" value="Resolvase-like"/>
    <property type="match status" value="1"/>
</dbReference>
<organism evidence="3 4">
    <name type="scientific">Sphingomonas gilva</name>
    <dbReference type="NCBI Taxonomy" id="2305907"/>
    <lineage>
        <taxon>Bacteria</taxon>
        <taxon>Pseudomonadati</taxon>
        <taxon>Pseudomonadota</taxon>
        <taxon>Alphaproteobacteria</taxon>
        <taxon>Sphingomonadales</taxon>
        <taxon>Sphingomonadaceae</taxon>
        <taxon>Sphingomonas</taxon>
    </lineage>
</organism>
<sequence length="542" mass="60734">MRTLIYARYSSQLQNSRSIEDQVRVCMERAASEGWQVVDTFSDAAIGGAAGTSKRQRPGMSALLARVEVGDIEQVLADTTSRIARNQGDAHHIRDRLNFCGARLFTLGDGEIDAFKGAIKGLLDEQQRKELAHNIKRAQRGRVAEGRAPAGLAYGYRTANRIDDRGRFIRGLREIDPDEAEVIRRIFREYAAGQSVRAIAERLNSDRIPGPRGGLWKGSTIIGGKKRGDGTLRNRLYVGELVHNRTSKVVEPMSRTVRIRPNENDTWLVQAVPELRIVEQNLWDRVQEQLEARTIIQPEQQRRPKHLLSGMGKCGVCGSGWIRIRSGFWGCAGVRDGAGCSNTRIISDDRYETRVLTGLQERLLDPDAVDLFVREYQEESIRRDREEGRNRLRLERKLATAHRQMNRLVDAIADGGKTFPQVKEKMYAAREEIAACTEGLAAIEGERVIALHPKIAADYRREVAALNRALKSDQTEETREEVIPRLRALIDSIVLTPAAKGRGVDIEIGGRLARMIELATGRPLDDQGMLAMERVRGIEPPS</sequence>
<dbReference type="OrthoDB" id="7277848at2"/>
<dbReference type="PANTHER" id="PTHR30461:SF23">
    <property type="entry name" value="DNA RECOMBINASE-RELATED"/>
    <property type="match status" value="1"/>
</dbReference>
<evidence type="ECO:0000259" key="1">
    <source>
        <dbReference type="PROSITE" id="PS51736"/>
    </source>
</evidence>
<feature type="domain" description="Recombinase" evidence="2">
    <location>
        <begin position="153"/>
        <end position="296"/>
    </location>
</feature>
<dbReference type="GO" id="GO:0000150">
    <property type="term" value="F:DNA strand exchange activity"/>
    <property type="evidence" value="ECO:0007669"/>
    <property type="project" value="InterPro"/>
</dbReference>
<dbReference type="Pfam" id="PF07508">
    <property type="entry name" value="Recombinase"/>
    <property type="match status" value="1"/>
</dbReference>
<reference evidence="3 4" key="1">
    <citation type="submission" date="2018-08" db="EMBL/GenBank/DDBJ databases">
        <title>The multiple taxonomic identification of Sphingomonas gilva.</title>
        <authorList>
            <person name="Zhu D."/>
            <person name="Zheng S."/>
        </authorList>
    </citation>
    <scope>NUCLEOTIDE SEQUENCE [LARGE SCALE GENOMIC DNA]</scope>
    <source>
        <strain evidence="3 4">ZDH117</strain>
    </source>
</reference>
<feature type="domain" description="Resolvase/invertase-type recombinase catalytic" evidence="1">
    <location>
        <begin position="2"/>
        <end position="149"/>
    </location>
</feature>
<dbReference type="Gene3D" id="3.90.1750.20">
    <property type="entry name" value="Putative Large Serine Recombinase, Chain B, Domain 2"/>
    <property type="match status" value="1"/>
</dbReference>
<dbReference type="InterPro" id="IPR050639">
    <property type="entry name" value="SSR_resolvase"/>
</dbReference>
<dbReference type="CDD" id="cd00338">
    <property type="entry name" value="Ser_Recombinase"/>
    <property type="match status" value="1"/>
</dbReference>
<dbReference type="GO" id="GO:0003677">
    <property type="term" value="F:DNA binding"/>
    <property type="evidence" value="ECO:0007669"/>
    <property type="project" value="InterPro"/>
</dbReference>
<dbReference type="EMBL" id="QWLV01000002">
    <property type="protein sequence ID" value="RHW18165.1"/>
    <property type="molecule type" value="Genomic_DNA"/>
</dbReference>
<proteinExistence type="predicted"/>
<dbReference type="InterPro" id="IPR006119">
    <property type="entry name" value="Resolv_N"/>
</dbReference>
<dbReference type="Gene3D" id="3.40.50.1390">
    <property type="entry name" value="Resolvase, N-terminal catalytic domain"/>
    <property type="match status" value="1"/>
</dbReference>
<dbReference type="InterPro" id="IPR038109">
    <property type="entry name" value="DNA_bind_recomb_sf"/>
</dbReference>
<dbReference type="AlphaFoldDB" id="A0A396S423"/>
<dbReference type="PROSITE" id="PS51736">
    <property type="entry name" value="RECOMBINASES_3"/>
    <property type="match status" value="1"/>
</dbReference>
<keyword evidence="4" id="KW-1185">Reference proteome</keyword>
<gene>
    <name evidence="3" type="ORF">D1610_06685</name>
</gene>
<evidence type="ECO:0000259" key="2">
    <source>
        <dbReference type="PROSITE" id="PS51737"/>
    </source>
</evidence>
<name>A0A396S423_9SPHN</name>
<evidence type="ECO:0000313" key="3">
    <source>
        <dbReference type="EMBL" id="RHW18165.1"/>
    </source>
</evidence>
<protein>
    <submittedName>
        <fullName evidence="3">Recombinase family protein</fullName>
    </submittedName>
</protein>
<evidence type="ECO:0000313" key="4">
    <source>
        <dbReference type="Proteomes" id="UP000266693"/>
    </source>
</evidence>
<dbReference type="Proteomes" id="UP000266693">
    <property type="component" value="Unassembled WGS sequence"/>
</dbReference>
<dbReference type="PANTHER" id="PTHR30461">
    <property type="entry name" value="DNA-INVERTASE FROM LAMBDOID PROPHAGE"/>
    <property type="match status" value="1"/>
</dbReference>
<dbReference type="Pfam" id="PF00239">
    <property type="entry name" value="Resolvase"/>
    <property type="match status" value="1"/>
</dbReference>
<dbReference type="PROSITE" id="PS51737">
    <property type="entry name" value="RECOMBINASE_DNA_BIND"/>
    <property type="match status" value="1"/>
</dbReference>
<accession>A0A396S423</accession>
<comment type="caution">
    <text evidence="3">The sequence shown here is derived from an EMBL/GenBank/DDBJ whole genome shotgun (WGS) entry which is preliminary data.</text>
</comment>
<dbReference type="SMART" id="SM00857">
    <property type="entry name" value="Resolvase"/>
    <property type="match status" value="1"/>
</dbReference>
<dbReference type="InterPro" id="IPR036162">
    <property type="entry name" value="Resolvase-like_N_sf"/>
</dbReference>